<keyword evidence="1" id="KW-0677">Repeat</keyword>
<dbReference type="SMART" id="SM00248">
    <property type="entry name" value="ANK"/>
    <property type="match status" value="5"/>
</dbReference>
<keyword evidence="2" id="KW-0040">ANK repeat</keyword>
<dbReference type="InterPro" id="IPR000845">
    <property type="entry name" value="Nucleoside_phosphorylase_d"/>
</dbReference>
<dbReference type="GO" id="GO:0003824">
    <property type="term" value="F:catalytic activity"/>
    <property type="evidence" value="ECO:0007669"/>
    <property type="project" value="InterPro"/>
</dbReference>
<name>W9YKE0_9EURO</name>
<dbReference type="Proteomes" id="UP000019478">
    <property type="component" value="Unassembled WGS sequence"/>
</dbReference>
<dbReference type="GO" id="GO:0009116">
    <property type="term" value="P:nucleoside metabolic process"/>
    <property type="evidence" value="ECO:0007669"/>
    <property type="project" value="InterPro"/>
</dbReference>
<evidence type="ECO:0000256" key="3">
    <source>
        <dbReference type="SAM" id="MobiDB-lite"/>
    </source>
</evidence>
<dbReference type="SUPFAM" id="SSF52540">
    <property type="entry name" value="P-loop containing nucleoside triphosphate hydrolases"/>
    <property type="match status" value="1"/>
</dbReference>
<organism evidence="5 6">
    <name type="scientific">Capronia epimyces CBS 606.96</name>
    <dbReference type="NCBI Taxonomy" id="1182542"/>
    <lineage>
        <taxon>Eukaryota</taxon>
        <taxon>Fungi</taxon>
        <taxon>Dikarya</taxon>
        <taxon>Ascomycota</taxon>
        <taxon>Pezizomycotina</taxon>
        <taxon>Eurotiomycetes</taxon>
        <taxon>Chaetothyriomycetidae</taxon>
        <taxon>Chaetothyriales</taxon>
        <taxon>Herpotrichiellaceae</taxon>
        <taxon>Capronia</taxon>
    </lineage>
</organism>
<dbReference type="PANTHER" id="PTHR46082:SF11">
    <property type="entry name" value="AAA+ ATPASE DOMAIN-CONTAINING PROTEIN-RELATED"/>
    <property type="match status" value="1"/>
</dbReference>
<sequence>MSSRPSLQIDQYQVGVICALPHEMAAAMAILDEHHEQVADQDELDNNNYVLGKVHEHNVVIASLPAGVYGTVSAARVARDMVRTFTGLRFGLMLGIGGGVPTPQKDIRLGDVVISQPEQTHGGVVQYDLGKNLGDNHFERKGTLTTPPTMLLAALSRLQAEHEYADSKVPDLMAKIYQQRPKLTKNGYAFPGREKDILYCSRCGGSNSSNLCGLCADGKIARPAHEDANPAFWYGVIASGNELIRNAAARDRLSGELGALCVEMEAAGLMNDFPCIVIRGICDYADSHKNDAWQRYAALTAAAYAKELLTYIQPKQISREKAIREVVKSLVHEVKQGNEKQEQRYQSQQSRDCCQAFKTSTYERFKDVNPNRVEGTCQWVLSHPQYRQWDTTPHDDLLWISADPGCGKSVLAKSLVDNELRTTEDRTVCYFFFKDNEEQDNLGTALCALLHQLFSHQPHLIQYALPAWEKTGHRLAKEVPELWRILLAAAMADVARDVICVLDALDECRPSDWQWLIDMLAKFHEMSRSPSGTRRARLKFLVTSRPYDDIEARFQRTLNDLPTIRLRGEEENDQIHREIDLVIRKRVEELAKEATLEYRTKERLEVKLRQMENRTYLWLHLAIEDIRETLQHTLRPEQASFESLPSSVEDAYEKILSRVSKKKSNKEKRKILQIVVGAHRPLTIQEMAIALGIATRTHPISLHDSRLDPDRLKNNIRHWCGLFVFINHDRIYLIHQTAKEFLVYYDDATVPSSGWKHCLDPRGVEKEMTRICVEFLCFEDIRPRAQSLVQKLIKGYHHDIDDVSNKDEPVETLFAYSAEHWPRHVQDADLSKNDSLWTRISPLYDVNASVDALWFSIFWHMIKKSIWQFRSQGQPRMDSIHLAALLGHGQTLELTLQSNKHFDLNQPDSLGRTALIYACAFGHTKIVQILLDNGADVNAQGEDGISLQAASAYGHEEIVQILVDNGADVNAQGGYFKNALQAASAEGHERIVQILLDNGAEVNAQGEVFGNVILAASEVNAQGEVFGNALRAASARGHEKIVQMLLDNGAEVNAQGGEFGNALQAASAGGHEKIVQMLRDKGAVYHLSEEEEGVDEEDYDDEQGNTDEEEESIDKEDLNGDGGTK</sequence>
<dbReference type="PROSITE" id="PS50088">
    <property type="entry name" value="ANK_REPEAT"/>
    <property type="match status" value="4"/>
</dbReference>
<comment type="caution">
    <text evidence="5">The sequence shown here is derived from an EMBL/GenBank/DDBJ whole genome shotgun (WGS) entry which is preliminary data.</text>
</comment>
<dbReference type="PANTHER" id="PTHR46082">
    <property type="entry name" value="ATP/GTP-BINDING PROTEIN-RELATED"/>
    <property type="match status" value="1"/>
</dbReference>
<proteinExistence type="predicted"/>
<protein>
    <recommendedName>
        <fullName evidence="4">NACHT domain-containing protein</fullName>
    </recommendedName>
</protein>
<dbReference type="Pfam" id="PF22939">
    <property type="entry name" value="WHD_GPIID"/>
    <property type="match status" value="1"/>
</dbReference>
<dbReference type="InterPro" id="IPR055497">
    <property type="entry name" value="DUF7069"/>
</dbReference>
<dbReference type="RefSeq" id="XP_007734857.1">
    <property type="nucleotide sequence ID" value="XM_007736667.1"/>
</dbReference>
<dbReference type="Pfam" id="PF24883">
    <property type="entry name" value="NPHP3_N"/>
    <property type="match status" value="1"/>
</dbReference>
<dbReference type="InterPro" id="IPR036770">
    <property type="entry name" value="Ankyrin_rpt-contain_sf"/>
</dbReference>
<dbReference type="Gene3D" id="1.25.40.20">
    <property type="entry name" value="Ankyrin repeat-containing domain"/>
    <property type="match status" value="2"/>
</dbReference>
<dbReference type="Pfam" id="PF23239">
    <property type="entry name" value="DUF7069"/>
    <property type="match status" value="1"/>
</dbReference>
<dbReference type="PROSITE" id="PS50297">
    <property type="entry name" value="ANK_REP_REGION"/>
    <property type="match status" value="4"/>
</dbReference>
<evidence type="ECO:0000259" key="4">
    <source>
        <dbReference type="PROSITE" id="PS50837"/>
    </source>
</evidence>
<dbReference type="PRINTS" id="PR01415">
    <property type="entry name" value="ANKYRIN"/>
</dbReference>
<feature type="compositionally biased region" description="Acidic residues" evidence="3">
    <location>
        <begin position="1089"/>
        <end position="1114"/>
    </location>
</feature>
<dbReference type="SUPFAM" id="SSF48403">
    <property type="entry name" value="Ankyrin repeat"/>
    <property type="match status" value="1"/>
</dbReference>
<dbReference type="Pfam" id="PF13637">
    <property type="entry name" value="Ank_4"/>
    <property type="match status" value="1"/>
</dbReference>
<dbReference type="SUPFAM" id="SSF53167">
    <property type="entry name" value="Purine and uridine phosphorylases"/>
    <property type="match status" value="1"/>
</dbReference>
<feature type="domain" description="NACHT" evidence="4">
    <location>
        <begin position="396"/>
        <end position="546"/>
    </location>
</feature>
<dbReference type="Pfam" id="PF01048">
    <property type="entry name" value="PNP_UDP_1"/>
    <property type="match status" value="1"/>
</dbReference>
<reference evidence="5 6" key="1">
    <citation type="submission" date="2013-03" db="EMBL/GenBank/DDBJ databases">
        <title>The Genome Sequence of Capronia epimyces CBS 606.96.</title>
        <authorList>
            <consortium name="The Broad Institute Genomics Platform"/>
            <person name="Cuomo C."/>
            <person name="de Hoog S."/>
            <person name="Gorbushina A."/>
            <person name="Walker B."/>
            <person name="Young S.K."/>
            <person name="Zeng Q."/>
            <person name="Gargeya S."/>
            <person name="Fitzgerald M."/>
            <person name="Haas B."/>
            <person name="Abouelleil A."/>
            <person name="Allen A.W."/>
            <person name="Alvarado L."/>
            <person name="Arachchi H.M."/>
            <person name="Berlin A.M."/>
            <person name="Chapman S.B."/>
            <person name="Gainer-Dewar J."/>
            <person name="Goldberg J."/>
            <person name="Griggs A."/>
            <person name="Gujja S."/>
            <person name="Hansen M."/>
            <person name="Howarth C."/>
            <person name="Imamovic A."/>
            <person name="Ireland A."/>
            <person name="Larimer J."/>
            <person name="McCowan C."/>
            <person name="Murphy C."/>
            <person name="Pearson M."/>
            <person name="Poon T.W."/>
            <person name="Priest M."/>
            <person name="Roberts A."/>
            <person name="Saif S."/>
            <person name="Shea T."/>
            <person name="Sisk P."/>
            <person name="Sykes S."/>
            <person name="Wortman J."/>
            <person name="Nusbaum C."/>
            <person name="Birren B."/>
        </authorList>
    </citation>
    <scope>NUCLEOTIDE SEQUENCE [LARGE SCALE GENOMIC DNA]</scope>
    <source>
        <strain evidence="5 6">CBS 606.96</strain>
    </source>
</reference>
<dbReference type="STRING" id="1182542.W9YKE0"/>
<gene>
    <name evidence="5" type="ORF">A1O3_06549</name>
</gene>
<dbReference type="eggNOG" id="KOG0504">
    <property type="taxonomic scope" value="Eukaryota"/>
</dbReference>
<feature type="region of interest" description="Disordered" evidence="3">
    <location>
        <begin position="1085"/>
        <end position="1125"/>
    </location>
</feature>
<evidence type="ECO:0000256" key="1">
    <source>
        <dbReference type="ARBA" id="ARBA00022737"/>
    </source>
</evidence>
<dbReference type="InterPro" id="IPR002110">
    <property type="entry name" value="Ankyrin_rpt"/>
</dbReference>
<evidence type="ECO:0000313" key="6">
    <source>
        <dbReference type="Proteomes" id="UP000019478"/>
    </source>
</evidence>
<dbReference type="InterPro" id="IPR056884">
    <property type="entry name" value="NPHP3-like_N"/>
</dbReference>
<feature type="repeat" description="ANK" evidence="2">
    <location>
        <begin position="975"/>
        <end position="1007"/>
    </location>
</feature>
<dbReference type="InterPro" id="IPR054471">
    <property type="entry name" value="GPIID_WHD"/>
</dbReference>
<dbReference type="GeneID" id="19170657"/>
<accession>W9YKE0</accession>
<dbReference type="InterPro" id="IPR053137">
    <property type="entry name" value="NLR-like"/>
</dbReference>
<evidence type="ECO:0000313" key="5">
    <source>
        <dbReference type="EMBL" id="EXJ82734.1"/>
    </source>
</evidence>
<dbReference type="OrthoDB" id="4160849at2759"/>
<dbReference type="HOGENOM" id="CLU_000288_34_2_1"/>
<feature type="repeat" description="ANK" evidence="2">
    <location>
        <begin position="1028"/>
        <end position="1057"/>
    </location>
</feature>
<dbReference type="EMBL" id="AMGY01000005">
    <property type="protein sequence ID" value="EXJ82734.1"/>
    <property type="molecule type" value="Genomic_DNA"/>
</dbReference>
<dbReference type="Pfam" id="PF12796">
    <property type="entry name" value="Ank_2"/>
    <property type="match status" value="1"/>
</dbReference>
<feature type="repeat" description="ANK" evidence="2">
    <location>
        <begin position="910"/>
        <end position="942"/>
    </location>
</feature>
<keyword evidence="6" id="KW-1185">Reference proteome</keyword>
<dbReference type="Gene3D" id="3.40.50.1580">
    <property type="entry name" value="Nucleoside phosphorylase domain"/>
    <property type="match status" value="1"/>
</dbReference>
<dbReference type="AlphaFoldDB" id="W9YKE0"/>
<dbReference type="Gene3D" id="3.40.50.300">
    <property type="entry name" value="P-loop containing nucleotide triphosphate hydrolases"/>
    <property type="match status" value="1"/>
</dbReference>
<dbReference type="PROSITE" id="PS50837">
    <property type="entry name" value="NACHT"/>
    <property type="match status" value="1"/>
</dbReference>
<evidence type="ECO:0000256" key="2">
    <source>
        <dbReference type="PROSITE-ProRule" id="PRU00023"/>
    </source>
</evidence>
<feature type="repeat" description="ANK" evidence="2">
    <location>
        <begin position="942"/>
        <end position="974"/>
    </location>
</feature>
<dbReference type="InterPro" id="IPR007111">
    <property type="entry name" value="NACHT_NTPase"/>
</dbReference>
<dbReference type="InterPro" id="IPR027417">
    <property type="entry name" value="P-loop_NTPase"/>
</dbReference>
<dbReference type="Pfam" id="PF00023">
    <property type="entry name" value="Ank"/>
    <property type="match status" value="1"/>
</dbReference>
<dbReference type="InterPro" id="IPR035994">
    <property type="entry name" value="Nucleoside_phosphorylase_sf"/>
</dbReference>